<dbReference type="InterPro" id="IPR011991">
    <property type="entry name" value="ArsR-like_HTH"/>
</dbReference>
<reference evidence="4 5" key="1">
    <citation type="submission" date="2016-10" db="EMBL/GenBank/DDBJ databases">
        <authorList>
            <person name="de Groot N.N."/>
        </authorList>
    </citation>
    <scope>NUCLEOTIDE SEQUENCE [LARGE SCALE GENOMIC DNA]</scope>
    <source>
        <strain evidence="4 5">CPCC 202808</strain>
    </source>
</reference>
<dbReference type="EMBL" id="JACBZA010000001">
    <property type="protein sequence ID" value="NYH82050.1"/>
    <property type="molecule type" value="Genomic_DNA"/>
</dbReference>
<evidence type="ECO:0000313" key="6">
    <source>
        <dbReference type="Proteomes" id="UP000533017"/>
    </source>
</evidence>
<dbReference type="Proteomes" id="UP000533017">
    <property type="component" value="Unassembled WGS sequence"/>
</dbReference>
<protein>
    <submittedName>
        <fullName evidence="3">DNA-binding transcriptional ArsR family regulator</fullName>
    </submittedName>
    <submittedName>
        <fullName evidence="4">Helix-turn-helix domain-containing protein</fullName>
    </submittedName>
</protein>
<reference evidence="3 6" key="2">
    <citation type="submission" date="2020-07" db="EMBL/GenBank/DDBJ databases">
        <title>Sequencing the genomes of 1000 actinobacteria strains.</title>
        <authorList>
            <person name="Klenk H.-P."/>
        </authorList>
    </citation>
    <scope>NUCLEOTIDE SEQUENCE [LARGE SCALE GENOMIC DNA]</scope>
    <source>
        <strain evidence="3 6">DSM 45117</strain>
    </source>
</reference>
<dbReference type="InterPro" id="IPR036388">
    <property type="entry name" value="WH-like_DNA-bd_sf"/>
</dbReference>
<dbReference type="EMBL" id="FOOI01000016">
    <property type="protein sequence ID" value="SFH38337.1"/>
    <property type="molecule type" value="Genomic_DNA"/>
</dbReference>
<dbReference type="RefSeq" id="WP_092887598.1">
    <property type="nucleotide sequence ID" value="NZ_FOOI01000016.1"/>
</dbReference>
<accession>A0A1I2ZKF4</accession>
<dbReference type="InterPro" id="IPR001845">
    <property type="entry name" value="HTH_ArsR_DNA-bd_dom"/>
</dbReference>
<feature type="domain" description="HTH arsR-type" evidence="2">
    <location>
        <begin position="12"/>
        <end position="107"/>
    </location>
</feature>
<dbReference type="Proteomes" id="UP000199052">
    <property type="component" value="Unassembled WGS sequence"/>
</dbReference>
<dbReference type="CDD" id="cd00090">
    <property type="entry name" value="HTH_ARSR"/>
    <property type="match status" value="1"/>
</dbReference>
<organism evidence="4 5">
    <name type="scientific">Actinopolymorpha cephalotaxi</name>
    <dbReference type="NCBI Taxonomy" id="504797"/>
    <lineage>
        <taxon>Bacteria</taxon>
        <taxon>Bacillati</taxon>
        <taxon>Actinomycetota</taxon>
        <taxon>Actinomycetes</taxon>
        <taxon>Propionibacteriales</taxon>
        <taxon>Actinopolymorphaceae</taxon>
        <taxon>Actinopolymorpha</taxon>
    </lineage>
</organism>
<dbReference type="SUPFAM" id="SSF46785">
    <property type="entry name" value="Winged helix' DNA-binding domain"/>
    <property type="match status" value="1"/>
</dbReference>
<proteinExistence type="predicted"/>
<dbReference type="STRING" id="504797.SAMN05421678_116163"/>
<gene>
    <name evidence="3" type="ORF">FHR37_000901</name>
    <name evidence="4" type="ORF">SAMN05421678_116163</name>
</gene>
<dbReference type="PROSITE" id="PS50987">
    <property type="entry name" value="HTH_ARSR_2"/>
    <property type="match status" value="1"/>
</dbReference>
<evidence type="ECO:0000313" key="5">
    <source>
        <dbReference type="Proteomes" id="UP000199052"/>
    </source>
</evidence>
<sequence>MASNTPAPDYDLDDRLELTTAEQVRAISDPLRTTLLGLLHERAATVTELADAVKRPKSTVAHHVNLLTRAGLLRVVRTRRVRAIEERYYGRTARMFYVGLGRQSGAGDKLPHDFNDFEVAAKESAAAYEDGRMRAFIRHARIPEKRAKEFWRRVDQVIHEFDQLPRSGDTVYGFAVGLYPMPDYPTLPPAPGEDSEEDSASDSAEDSG</sequence>
<keyword evidence="6" id="KW-1185">Reference proteome</keyword>
<dbReference type="Gene3D" id="1.10.10.10">
    <property type="entry name" value="Winged helix-like DNA-binding domain superfamily/Winged helix DNA-binding domain"/>
    <property type="match status" value="1"/>
</dbReference>
<dbReference type="OrthoDB" id="7945987at2"/>
<evidence type="ECO:0000256" key="1">
    <source>
        <dbReference type="SAM" id="MobiDB-lite"/>
    </source>
</evidence>
<feature type="compositionally biased region" description="Acidic residues" evidence="1">
    <location>
        <begin position="193"/>
        <end position="208"/>
    </location>
</feature>
<name>A0A1I2ZKF4_9ACTN</name>
<evidence type="ECO:0000313" key="3">
    <source>
        <dbReference type="EMBL" id="NYH82050.1"/>
    </source>
</evidence>
<dbReference type="GO" id="GO:0003677">
    <property type="term" value="F:DNA binding"/>
    <property type="evidence" value="ECO:0007669"/>
    <property type="project" value="UniProtKB-KW"/>
</dbReference>
<evidence type="ECO:0000313" key="4">
    <source>
        <dbReference type="EMBL" id="SFH38337.1"/>
    </source>
</evidence>
<feature type="region of interest" description="Disordered" evidence="1">
    <location>
        <begin position="183"/>
        <end position="208"/>
    </location>
</feature>
<dbReference type="Pfam" id="PF12840">
    <property type="entry name" value="HTH_20"/>
    <property type="match status" value="1"/>
</dbReference>
<dbReference type="AlphaFoldDB" id="A0A1I2ZKF4"/>
<dbReference type="SMART" id="SM00418">
    <property type="entry name" value="HTH_ARSR"/>
    <property type="match status" value="1"/>
</dbReference>
<evidence type="ECO:0000259" key="2">
    <source>
        <dbReference type="PROSITE" id="PS50987"/>
    </source>
</evidence>
<dbReference type="GO" id="GO:0003700">
    <property type="term" value="F:DNA-binding transcription factor activity"/>
    <property type="evidence" value="ECO:0007669"/>
    <property type="project" value="InterPro"/>
</dbReference>
<keyword evidence="3" id="KW-0238">DNA-binding</keyword>
<dbReference type="InterPro" id="IPR036390">
    <property type="entry name" value="WH_DNA-bd_sf"/>
</dbReference>